<dbReference type="Proteomes" id="UP000688137">
    <property type="component" value="Unassembled WGS sequence"/>
</dbReference>
<dbReference type="PANTHER" id="PTHR31398:SF0">
    <property type="entry name" value="MEIOTIC NUCLEAR DIVISION PROTEIN 1 HOMOLOG"/>
    <property type="match status" value="1"/>
</dbReference>
<keyword evidence="4" id="KW-1185">Reference proteome</keyword>
<protein>
    <submittedName>
        <fullName evidence="3">Uncharacterized protein</fullName>
    </submittedName>
</protein>
<feature type="transmembrane region" description="Helical" evidence="2">
    <location>
        <begin position="33"/>
        <end position="52"/>
    </location>
</feature>
<evidence type="ECO:0000256" key="1">
    <source>
        <dbReference type="SAM" id="MobiDB-lite"/>
    </source>
</evidence>
<evidence type="ECO:0000313" key="4">
    <source>
        <dbReference type="Proteomes" id="UP000688137"/>
    </source>
</evidence>
<evidence type="ECO:0000313" key="3">
    <source>
        <dbReference type="EMBL" id="CAD8061211.1"/>
    </source>
</evidence>
<feature type="compositionally biased region" description="Basic and acidic residues" evidence="1">
    <location>
        <begin position="560"/>
        <end position="571"/>
    </location>
</feature>
<evidence type="ECO:0000256" key="2">
    <source>
        <dbReference type="SAM" id="Phobius"/>
    </source>
</evidence>
<dbReference type="AlphaFoldDB" id="A0A8S1L2I8"/>
<dbReference type="EMBL" id="CAJJDM010000030">
    <property type="protein sequence ID" value="CAD8061211.1"/>
    <property type="molecule type" value="Genomic_DNA"/>
</dbReference>
<dbReference type="PANTHER" id="PTHR31398">
    <property type="entry name" value="MEIOTIC NUCLEAR DIVISION PROTEIN 1 HOMOLOG"/>
    <property type="match status" value="1"/>
</dbReference>
<reference evidence="3" key="1">
    <citation type="submission" date="2021-01" db="EMBL/GenBank/DDBJ databases">
        <authorList>
            <consortium name="Genoscope - CEA"/>
            <person name="William W."/>
        </authorList>
    </citation>
    <scope>NUCLEOTIDE SEQUENCE</scope>
</reference>
<feature type="transmembrane region" description="Helical" evidence="2">
    <location>
        <begin position="298"/>
        <end position="320"/>
    </location>
</feature>
<feature type="compositionally biased region" description="Low complexity" evidence="1">
    <location>
        <begin position="588"/>
        <end position="599"/>
    </location>
</feature>
<comment type="caution">
    <text evidence="3">The sequence shown here is derived from an EMBL/GenBank/DDBJ whole genome shotgun (WGS) entry which is preliminary data.</text>
</comment>
<gene>
    <name evidence="3" type="ORF">PPRIM_AZ9-3.1.T0310195</name>
</gene>
<dbReference type="OMA" id="CIDWSSI"/>
<dbReference type="GO" id="GO:0005634">
    <property type="term" value="C:nucleus"/>
    <property type="evidence" value="ECO:0007669"/>
    <property type="project" value="TreeGrafter"/>
</dbReference>
<feature type="region of interest" description="Disordered" evidence="1">
    <location>
        <begin position="560"/>
        <end position="599"/>
    </location>
</feature>
<keyword evidence="2" id="KW-0812">Transmembrane</keyword>
<keyword evidence="2" id="KW-0472">Membrane</keyword>
<proteinExistence type="predicted"/>
<name>A0A8S1L2I8_PARPR</name>
<sequence length="599" mass="68951">MPNLQSLSNAFKKFNVYTRPVSLLLLKEQGHRTYLGVFLTTILVSLVILVYYSGLVSLIVRNNPSVITYTQYQEHQNAFYLTPQNFSIAIAQKGYDLLDSYILEGALGGVDSTNLQEIPLTKCIDFQFSDPSLNAYFDKSDQIWYCIDWSSIGQITIEGGLESSKDKSIQIIVKQCTSITQCTYPNILDSDQFLFKMTSANTDISNFKTPTYLIGKTFSLTSLTNFAKKLNIILQPQQTQTDNGYIIQDQYQETILSISNYFETILDKDDDKHIFEINISLDQKTLITQRSYPRVYQFLGDIGGFWEIIFLCSLLFIMPFNNLSYRVSLLNELFNFELDYDNKIHPEHRGSSKVKEILNKSVQLEKFNRMSKVAEHDEQQKSKLLDQISNDITQFFQEQENKLDLQLFDYFGCCQCKKGGKRDLINFSMSKITHTLDITYIIKKLQEIDKLKLILLNSDQIKLFDYLPKPKLGLHMKPSENEYCSILKPELSDLDKALEAQKAFQALQDQDDEITPKLVKLLDDDLVSLFKLQLNKGVNRFVKKPAQLADAVQQLMLINAKEKEKNKEKEKKKDKKKKKKKQEESSNSEDSASSGSDKE</sequence>
<keyword evidence="2" id="KW-1133">Transmembrane helix</keyword>
<dbReference type="GO" id="GO:0007131">
    <property type="term" value="P:reciprocal meiotic recombination"/>
    <property type="evidence" value="ECO:0007669"/>
    <property type="project" value="TreeGrafter"/>
</dbReference>
<organism evidence="3 4">
    <name type="scientific">Paramecium primaurelia</name>
    <dbReference type="NCBI Taxonomy" id="5886"/>
    <lineage>
        <taxon>Eukaryota</taxon>
        <taxon>Sar</taxon>
        <taxon>Alveolata</taxon>
        <taxon>Ciliophora</taxon>
        <taxon>Intramacronucleata</taxon>
        <taxon>Oligohymenophorea</taxon>
        <taxon>Peniculida</taxon>
        <taxon>Parameciidae</taxon>
        <taxon>Paramecium</taxon>
    </lineage>
</organism>
<accession>A0A8S1L2I8</accession>